<dbReference type="RefSeq" id="WP_057626038.1">
    <property type="nucleotide sequence ID" value="NZ_LDJJ01000002.1"/>
</dbReference>
<dbReference type="InterPro" id="IPR045500">
    <property type="entry name" value="DUF6491"/>
</dbReference>
<gene>
    <name evidence="1" type="ORF">ABB27_00070</name>
</gene>
<dbReference type="Proteomes" id="UP000051863">
    <property type="component" value="Unassembled WGS sequence"/>
</dbReference>
<sequence length="153" mass="16379">MKTVLVAMMLAAVVGGCATTGKLSSGERLALYRAHAGEPVKSFRYFGSLNGWTELGDSALAVWTKPAEAWLLNLSGSCPDLSFAPAISITNMMGQVSARFDRVIVHGSGPMAHVPCRIDTIQPLDVKALRASEKELREAKISERAADQGTEMD</sequence>
<evidence type="ECO:0000313" key="2">
    <source>
        <dbReference type="Proteomes" id="UP000051863"/>
    </source>
</evidence>
<organism evidence="1 2">
    <name type="scientific">Stenotrophomonas terrae</name>
    <dbReference type="NCBI Taxonomy" id="405446"/>
    <lineage>
        <taxon>Bacteria</taxon>
        <taxon>Pseudomonadati</taxon>
        <taxon>Pseudomonadota</taxon>
        <taxon>Gammaproteobacteria</taxon>
        <taxon>Lysobacterales</taxon>
        <taxon>Lysobacteraceae</taxon>
        <taxon>Stenotrophomonas</taxon>
    </lineage>
</organism>
<evidence type="ECO:0008006" key="3">
    <source>
        <dbReference type="Google" id="ProtNLM"/>
    </source>
</evidence>
<dbReference type="AlphaFoldDB" id="A0A0R0D5S0"/>
<dbReference type="PROSITE" id="PS51257">
    <property type="entry name" value="PROKAR_LIPOPROTEIN"/>
    <property type="match status" value="1"/>
</dbReference>
<proteinExistence type="predicted"/>
<keyword evidence="2" id="KW-1185">Reference proteome</keyword>
<protein>
    <recommendedName>
        <fullName evidence="3">Lipoprotein</fullName>
    </recommendedName>
</protein>
<dbReference type="PATRIC" id="fig|405446.3.peg.716"/>
<dbReference type="OrthoDB" id="6047015at2"/>
<reference evidence="1 2" key="1">
    <citation type="submission" date="2015-05" db="EMBL/GenBank/DDBJ databases">
        <title>Genome sequencing and analysis of members of genus Stenotrophomonas.</title>
        <authorList>
            <person name="Patil P.P."/>
            <person name="Midha S."/>
            <person name="Patil P.B."/>
        </authorList>
    </citation>
    <scope>NUCLEOTIDE SEQUENCE [LARGE SCALE GENOMIC DNA]</scope>
    <source>
        <strain evidence="1 2">DSM 18941</strain>
    </source>
</reference>
<dbReference type="Pfam" id="PF20101">
    <property type="entry name" value="DUF6491"/>
    <property type="match status" value="1"/>
</dbReference>
<evidence type="ECO:0000313" key="1">
    <source>
        <dbReference type="EMBL" id="KRG72584.1"/>
    </source>
</evidence>
<dbReference type="EMBL" id="LDJJ01000002">
    <property type="protein sequence ID" value="KRG72584.1"/>
    <property type="molecule type" value="Genomic_DNA"/>
</dbReference>
<comment type="caution">
    <text evidence="1">The sequence shown here is derived from an EMBL/GenBank/DDBJ whole genome shotgun (WGS) entry which is preliminary data.</text>
</comment>
<accession>A0A0R0D5S0</accession>
<name>A0A0R0D5S0_9GAMM</name>